<dbReference type="Proteomes" id="UP000009168">
    <property type="component" value="Unassembled WGS sequence"/>
</dbReference>
<reference evidence="3" key="1">
    <citation type="journal article" date="2006" name="PLoS Biol.">
        <title>Macronuclear genome sequence of the ciliate Tetrahymena thermophila, a model eukaryote.</title>
        <authorList>
            <person name="Eisen J.A."/>
            <person name="Coyne R.S."/>
            <person name="Wu M."/>
            <person name="Wu D."/>
            <person name="Thiagarajan M."/>
            <person name="Wortman J.R."/>
            <person name="Badger J.H."/>
            <person name="Ren Q."/>
            <person name="Amedeo P."/>
            <person name="Jones K.M."/>
            <person name="Tallon L.J."/>
            <person name="Delcher A.L."/>
            <person name="Salzberg S.L."/>
            <person name="Silva J.C."/>
            <person name="Haas B.J."/>
            <person name="Majoros W.H."/>
            <person name="Farzad M."/>
            <person name="Carlton J.M."/>
            <person name="Smith R.K. Jr."/>
            <person name="Garg J."/>
            <person name="Pearlman R.E."/>
            <person name="Karrer K.M."/>
            <person name="Sun L."/>
            <person name="Manning G."/>
            <person name="Elde N.C."/>
            <person name="Turkewitz A.P."/>
            <person name="Asai D.J."/>
            <person name="Wilkes D.E."/>
            <person name="Wang Y."/>
            <person name="Cai H."/>
            <person name="Collins K."/>
            <person name="Stewart B.A."/>
            <person name="Lee S.R."/>
            <person name="Wilamowska K."/>
            <person name="Weinberg Z."/>
            <person name="Ruzzo W.L."/>
            <person name="Wloga D."/>
            <person name="Gaertig J."/>
            <person name="Frankel J."/>
            <person name="Tsao C.-C."/>
            <person name="Gorovsky M.A."/>
            <person name="Keeling P.J."/>
            <person name="Waller R.F."/>
            <person name="Patron N.J."/>
            <person name="Cherry J.M."/>
            <person name="Stover N.A."/>
            <person name="Krieger C.J."/>
            <person name="del Toro C."/>
            <person name="Ryder H.F."/>
            <person name="Williamson S.C."/>
            <person name="Barbeau R.A."/>
            <person name="Hamilton E.P."/>
            <person name="Orias E."/>
        </authorList>
    </citation>
    <scope>NUCLEOTIDE SEQUENCE [LARGE SCALE GENOMIC DNA]</scope>
    <source>
        <strain evidence="3">SB210</strain>
    </source>
</reference>
<evidence type="ECO:0000256" key="1">
    <source>
        <dbReference type="SAM" id="MobiDB-lite"/>
    </source>
</evidence>
<dbReference type="InParanoid" id="Q22Z88"/>
<dbReference type="KEGG" id="tet:TTHERM_00112830"/>
<feature type="region of interest" description="Disordered" evidence="1">
    <location>
        <begin position="420"/>
        <end position="441"/>
    </location>
</feature>
<proteinExistence type="predicted"/>
<sequence>MKKSSNQNKIHKTQLMDLESSRENYVQKRRKRAPKVYKNQEDLNLDFLDTVLVNKQLWKDNWLDGYQYYMLLKNQHRLDQKQFPLLSSHPTWIYEKPINGHLYFLKEVDLEKDGPFKLGFPRTSSLNKKSWKWKRNNFPTKLPKNDPKIVYICATTEGVESDENGNLVQKRFRMHIAKKIDLYNKELHNEENSQGLVVCQMLEIEFGKTKEGKKYIPKPISLIRKKEILYNQKKKQQTDDEDKIEFEVDDYSLEKNSFQSQKNELQNQKSYKKQNIFDSNRSFECDKIEIESNVSLNSSEQQQEQPQSIKIENQVDHISSTAEQCTAAISIENDKIFEKASPFKDQLQINSSQVLGSQNQSQDAQNYYQNFFHSYTKQNSNDPFIYLKSSIYSSQNKNLNLMQHSSIQLLKNAYQSKSVKTVSQEESNNSNQRSSQQNIKFSKKTSPIRKRLFQNYENNSLYQYQDIFSYSNTQNGNNSPQISDLTQNNFNIFNAQKYNISQTANRDNIQNIYHNSNLNNHSFNCIYDSFKGNQNNTNLEFQDFIEPQKFPELSNSTDKKIDQNQRKCVKQFCIFDQFQDFEDLEYFPHSKNSQLDTKFKNLELENDGLQNKKNALKPKISQGEKDIQSTEITILIQPVQFKQCKKNKDEYYVILI</sequence>
<dbReference type="OrthoDB" id="10686995at2759"/>
<dbReference type="eggNOG" id="ENOG502SCE9">
    <property type="taxonomic scope" value="Eukaryota"/>
</dbReference>
<dbReference type="EMBL" id="GG662798">
    <property type="protein sequence ID" value="EAR90433.3"/>
    <property type="molecule type" value="Genomic_DNA"/>
</dbReference>
<dbReference type="HOGENOM" id="CLU_418301_0_0_1"/>
<dbReference type="GeneID" id="7843544"/>
<name>Q22Z88_TETTS</name>
<keyword evidence="3" id="KW-1185">Reference proteome</keyword>
<protein>
    <submittedName>
        <fullName evidence="2">Uncharacterized protein</fullName>
    </submittedName>
</protein>
<accession>Q22Z88</accession>
<evidence type="ECO:0000313" key="3">
    <source>
        <dbReference type="Proteomes" id="UP000009168"/>
    </source>
</evidence>
<feature type="compositionally biased region" description="Low complexity" evidence="1">
    <location>
        <begin position="424"/>
        <end position="438"/>
    </location>
</feature>
<dbReference type="AlphaFoldDB" id="Q22Z88"/>
<organism evidence="2 3">
    <name type="scientific">Tetrahymena thermophila (strain SB210)</name>
    <dbReference type="NCBI Taxonomy" id="312017"/>
    <lineage>
        <taxon>Eukaryota</taxon>
        <taxon>Sar</taxon>
        <taxon>Alveolata</taxon>
        <taxon>Ciliophora</taxon>
        <taxon>Intramacronucleata</taxon>
        <taxon>Oligohymenophorea</taxon>
        <taxon>Hymenostomatida</taxon>
        <taxon>Tetrahymenina</taxon>
        <taxon>Tetrahymenidae</taxon>
        <taxon>Tetrahymena</taxon>
    </lineage>
</organism>
<evidence type="ECO:0000313" key="2">
    <source>
        <dbReference type="EMBL" id="EAR90433.3"/>
    </source>
</evidence>
<dbReference type="RefSeq" id="XP_001010678.3">
    <property type="nucleotide sequence ID" value="XM_001010678.3"/>
</dbReference>
<gene>
    <name evidence="2" type="ORF">TTHERM_00112830</name>
</gene>